<dbReference type="InterPro" id="IPR029018">
    <property type="entry name" value="Hex-like_dom2"/>
</dbReference>
<dbReference type="AlphaFoldDB" id="A0AAE3SKJ4"/>
<feature type="domain" description="Gylcosyl hydrolase 115 C-terminal" evidence="3">
    <location>
        <begin position="787"/>
        <end position="949"/>
    </location>
</feature>
<evidence type="ECO:0000313" key="4">
    <source>
        <dbReference type="EMBL" id="MCW3806930.1"/>
    </source>
</evidence>
<sequence>MKYIFLGILLIPQFLLAQVQVTSQTAKAEKAFTIAHSNAVASIYVDIDDYSVVDKSATLLSADIESITGKKPPLVSSLKHLKNNVIIVGTVGKNQIIDKLINKNKLDVNEIEGQWERFIIQVVDKPAKGIEKALVIAGSDKRGTAYGIFSLSEAIGVSPWYWWADVPIKESRELYFKNERYVSKKPSVKYRGIFLNDEDWGLHPWAAKNIDPKLGDIGPNTYERVFELLLRLKANMVAPAMHECTKAFFTVPGNMQMADDYGILITTSHCEPLLYNNASEWSKKEQGEWNYKTNRNEIVNALENRVKQAAENDNIYTIALRGMHDEGMKGGSDDDKLNMLTEAIKDQRTLLSKHIDKPLSEIPQIFVPYKEVLGLYEKGLDVPEDITIVWPDDNYGYIKKLGNSEEQKRKGGTGVYYHISYLGWPNDYLWLNTTPPTLMYAEMHKAYSLGADKYWLVNVGDIKPGEMGMQLFLDMAWDFEKFSFENINQYQTSYLTSIFGEKYQKDIEIIFDKYYYHGFTRKPEYMTWDWRWNSLFAHEKVKDTDLSFINYNEADKRLNDYNTISEKAKVILNQLPENLKPSFFELIYYPVKAASLYNHEMLIAQKNRWYATQNRALTNVLATDVKLYHDSLATLTAEYNNLLGGKWNGMMTAPGFLPTEQLPPTQYIEIPQTSEMGIFVEGSVSNETSKHCLPEFYNSLNNIHYFDIYNKGSVPLKWKATSNDNWININKKEGETSTEDRITVSINWELLKGKSSSEGEINVSDGETSKKIKVLASNDKLINKEQYTEYNGTISICPTEYQRKTENGNIKFQAIKGLGYTSSCLQLGNAKYDNGDDSFVEYDFHTTSTGEVTIYTYMLPLFSKDKSHSTKYGVQIDNKEKVIHHNDVKEYSKEWANNVLRNSAIDKTIVNIDKAGLHTLKIFSVDPGMIIHKIIIDTGGLKDSYIGPKTINKKF</sequence>
<organism evidence="4 5">
    <name type="scientific">Plebeiibacterium marinum</name>
    <dbReference type="NCBI Taxonomy" id="2992111"/>
    <lineage>
        <taxon>Bacteria</taxon>
        <taxon>Pseudomonadati</taxon>
        <taxon>Bacteroidota</taxon>
        <taxon>Bacteroidia</taxon>
        <taxon>Marinilabiliales</taxon>
        <taxon>Marinilabiliaceae</taxon>
        <taxon>Plebeiibacterium</taxon>
    </lineage>
</organism>
<dbReference type="SUPFAM" id="SSF55545">
    <property type="entry name" value="beta-N-acetylhexosaminidase-like domain"/>
    <property type="match status" value="1"/>
</dbReference>
<dbReference type="GO" id="GO:0016787">
    <property type="term" value="F:hydrolase activity"/>
    <property type="evidence" value="ECO:0007669"/>
    <property type="project" value="UniProtKB-KW"/>
</dbReference>
<evidence type="ECO:0000256" key="1">
    <source>
        <dbReference type="ARBA" id="ARBA00022801"/>
    </source>
</evidence>
<dbReference type="InterPro" id="IPR041437">
    <property type="entry name" value="GH115_C"/>
</dbReference>
<dbReference type="EMBL" id="JAPDPI010000033">
    <property type="protein sequence ID" value="MCW3806930.1"/>
    <property type="molecule type" value="Genomic_DNA"/>
</dbReference>
<feature type="signal peptide" evidence="2">
    <location>
        <begin position="1"/>
        <end position="17"/>
    </location>
</feature>
<dbReference type="InterPro" id="IPR042301">
    <property type="entry name" value="GH115_sf"/>
</dbReference>
<evidence type="ECO:0000259" key="3">
    <source>
        <dbReference type="Pfam" id="PF17829"/>
    </source>
</evidence>
<dbReference type="Pfam" id="PF17829">
    <property type="entry name" value="GH115_C"/>
    <property type="match status" value="1"/>
</dbReference>
<dbReference type="PANTHER" id="PTHR37842:SF2">
    <property type="entry name" value="GYLCOSYL HYDROLASE 115 C-TERMINAL DOMAIN-CONTAINING PROTEIN"/>
    <property type="match status" value="1"/>
</dbReference>
<gene>
    <name evidence="4" type="ORF">OM074_14940</name>
</gene>
<keyword evidence="1 4" id="KW-0378">Hydrolase</keyword>
<dbReference type="Gene3D" id="3.30.379.10">
    <property type="entry name" value="Chitobiase/beta-hexosaminidase domain 2-like"/>
    <property type="match status" value="1"/>
</dbReference>
<dbReference type="GO" id="GO:0005975">
    <property type="term" value="P:carbohydrate metabolic process"/>
    <property type="evidence" value="ECO:0007669"/>
    <property type="project" value="UniProtKB-ARBA"/>
</dbReference>
<dbReference type="Gene3D" id="2.60.120.1620">
    <property type="match status" value="1"/>
</dbReference>
<dbReference type="RefSeq" id="WP_301200846.1">
    <property type="nucleotide sequence ID" value="NZ_JAPDPI010000033.1"/>
</dbReference>
<reference evidence="4" key="1">
    <citation type="submission" date="2022-10" db="EMBL/GenBank/DDBJ databases">
        <authorList>
            <person name="Yu W.X."/>
        </authorList>
    </citation>
    <scope>NUCLEOTIDE SEQUENCE</scope>
    <source>
        <strain evidence="4">D04</strain>
    </source>
</reference>
<dbReference type="PANTHER" id="PTHR37842">
    <property type="match status" value="1"/>
</dbReference>
<evidence type="ECO:0000313" key="5">
    <source>
        <dbReference type="Proteomes" id="UP001207408"/>
    </source>
</evidence>
<comment type="caution">
    <text evidence="4">The sequence shown here is derived from an EMBL/GenBank/DDBJ whole genome shotgun (WGS) entry which is preliminary data.</text>
</comment>
<dbReference type="Pfam" id="PF15979">
    <property type="entry name" value="Glyco_hydro_115"/>
    <property type="match status" value="1"/>
</dbReference>
<keyword evidence="2" id="KW-0732">Signal</keyword>
<accession>A0AAE3SKJ4</accession>
<name>A0AAE3SKJ4_9BACT</name>
<feature type="chain" id="PRO_5042276955" evidence="2">
    <location>
        <begin position="18"/>
        <end position="955"/>
    </location>
</feature>
<protein>
    <submittedName>
        <fullName evidence="4">Glycosyl hydrolase 115 family protein</fullName>
    </submittedName>
</protein>
<dbReference type="Proteomes" id="UP001207408">
    <property type="component" value="Unassembled WGS sequence"/>
</dbReference>
<dbReference type="Gene3D" id="1.20.58.2150">
    <property type="match status" value="1"/>
</dbReference>
<proteinExistence type="predicted"/>
<dbReference type="Gene3D" id="3.20.20.520">
    <property type="entry name" value="Glycosyl hydrolase family 115"/>
    <property type="match status" value="1"/>
</dbReference>
<evidence type="ECO:0000256" key="2">
    <source>
        <dbReference type="SAM" id="SignalP"/>
    </source>
</evidence>
<dbReference type="InterPro" id="IPR031924">
    <property type="entry name" value="GH115"/>
</dbReference>
<keyword evidence="5" id="KW-1185">Reference proteome</keyword>